<proteinExistence type="predicted"/>
<dbReference type="InterPro" id="IPR003368">
    <property type="entry name" value="POMP_repeat"/>
</dbReference>
<dbReference type="EMBL" id="JAFCMP010000190">
    <property type="protein sequence ID" value="KAG5183688.1"/>
    <property type="molecule type" value="Genomic_DNA"/>
</dbReference>
<keyword evidence="7" id="KW-0998">Cell outer membrane</keyword>
<evidence type="ECO:0000313" key="9">
    <source>
        <dbReference type="Proteomes" id="UP000664859"/>
    </source>
</evidence>
<keyword evidence="9" id="KW-1185">Reference proteome</keyword>
<dbReference type="InterPro" id="IPR011050">
    <property type="entry name" value="Pectin_lyase_fold/virulence"/>
</dbReference>
<dbReference type="PANTHER" id="PTHR11319">
    <property type="entry name" value="G PROTEIN-COUPLED RECEPTOR-RELATED"/>
    <property type="match status" value="1"/>
</dbReference>
<comment type="caution">
    <text evidence="8">The sequence shown here is derived from an EMBL/GenBank/DDBJ whole genome shotgun (WGS) entry which is preliminary data.</text>
</comment>
<dbReference type="SUPFAM" id="SSF51126">
    <property type="entry name" value="Pectin lyase-like"/>
    <property type="match status" value="1"/>
</dbReference>
<dbReference type="PROSITE" id="PS51257">
    <property type="entry name" value="PROKAR_LIPOPROTEIN"/>
    <property type="match status" value="1"/>
</dbReference>
<evidence type="ECO:0008006" key="10">
    <source>
        <dbReference type="Google" id="ProtNLM"/>
    </source>
</evidence>
<evidence type="ECO:0000256" key="3">
    <source>
        <dbReference type="ARBA" id="ARBA00004613"/>
    </source>
</evidence>
<evidence type="ECO:0000256" key="7">
    <source>
        <dbReference type="ARBA" id="ARBA00023237"/>
    </source>
</evidence>
<evidence type="ECO:0000256" key="2">
    <source>
        <dbReference type="ARBA" id="ARBA00004442"/>
    </source>
</evidence>
<name>A0A835YZM1_9STRA</name>
<dbReference type="AlphaFoldDB" id="A0A835YZM1"/>
<organism evidence="8 9">
    <name type="scientific">Tribonema minus</name>
    <dbReference type="NCBI Taxonomy" id="303371"/>
    <lineage>
        <taxon>Eukaryota</taxon>
        <taxon>Sar</taxon>
        <taxon>Stramenopiles</taxon>
        <taxon>Ochrophyta</taxon>
        <taxon>PX clade</taxon>
        <taxon>Xanthophyceae</taxon>
        <taxon>Tribonematales</taxon>
        <taxon>Tribonemataceae</taxon>
        <taxon>Tribonema</taxon>
    </lineage>
</organism>
<keyword evidence="5" id="KW-0732">Signal</keyword>
<keyword evidence="6" id="KW-0472">Membrane</keyword>
<evidence type="ECO:0000256" key="1">
    <source>
        <dbReference type="ARBA" id="ARBA00004196"/>
    </source>
</evidence>
<evidence type="ECO:0000256" key="5">
    <source>
        <dbReference type="ARBA" id="ARBA00022729"/>
    </source>
</evidence>
<dbReference type="PANTHER" id="PTHR11319:SF35">
    <property type="entry name" value="OUTER MEMBRANE PROTEIN PMPC-RELATED"/>
    <property type="match status" value="1"/>
</dbReference>
<comment type="subcellular location">
    <subcellularLocation>
        <location evidence="1">Cell envelope</location>
    </subcellularLocation>
    <subcellularLocation>
        <location evidence="2">Cell outer membrane</location>
    </subcellularLocation>
    <subcellularLocation>
        <location evidence="3">Secreted</location>
    </subcellularLocation>
</comment>
<keyword evidence="4" id="KW-0964">Secreted</keyword>
<reference evidence="8" key="1">
    <citation type="submission" date="2021-02" db="EMBL/GenBank/DDBJ databases">
        <title>First Annotated Genome of the Yellow-green Alga Tribonema minus.</title>
        <authorList>
            <person name="Mahan K.M."/>
        </authorList>
    </citation>
    <scope>NUCLEOTIDE SEQUENCE</scope>
    <source>
        <strain evidence="8">UTEX B ZZ1240</strain>
    </source>
</reference>
<sequence>MSMRGGAIASQGQLVVAGCMFRGNIALGQGGSISHNGTTATIRHSPFEDSAAIVKQSLGTGEGGGIYIELHGDDIVLDGVVFTNCTAASDGGAVALGERPDPTSSDATITVSGCMFSACTAQQRGGGVALTFSYGSFSRPALAISGSTFTQCSAGGSSAGGGVFSVNSVIVTDSNFSGCTALSGGALAYDTATRNFGKDNPTDSFFGADNVRVIGCGFTNNTAFYLGGAVYASDLNPVSTSMHYDLVVRSSIFEGNVAAGGGGIAIATASINGTAFIAQS</sequence>
<dbReference type="Proteomes" id="UP000664859">
    <property type="component" value="Unassembled WGS sequence"/>
</dbReference>
<evidence type="ECO:0000256" key="4">
    <source>
        <dbReference type="ARBA" id="ARBA00022525"/>
    </source>
</evidence>
<accession>A0A835YZM1</accession>
<evidence type="ECO:0000256" key="6">
    <source>
        <dbReference type="ARBA" id="ARBA00023136"/>
    </source>
</evidence>
<gene>
    <name evidence="8" type="ORF">JKP88DRAFT_245042</name>
</gene>
<evidence type="ECO:0000313" key="8">
    <source>
        <dbReference type="EMBL" id="KAG5183688.1"/>
    </source>
</evidence>
<protein>
    <recommendedName>
        <fullName evidence="10">Right handed beta helix domain-containing protein</fullName>
    </recommendedName>
</protein>
<dbReference type="GO" id="GO:0005576">
    <property type="term" value="C:extracellular region"/>
    <property type="evidence" value="ECO:0007669"/>
    <property type="project" value="UniProtKB-SubCell"/>
</dbReference>
<dbReference type="NCBIfam" id="TIGR01376">
    <property type="entry name" value="POMP_repeat"/>
    <property type="match status" value="1"/>
</dbReference>